<feature type="compositionally biased region" description="Basic residues" evidence="2">
    <location>
        <begin position="45"/>
        <end position="65"/>
    </location>
</feature>
<dbReference type="EMBL" id="JBJKBG010000006">
    <property type="protein sequence ID" value="KAL3735169.1"/>
    <property type="molecule type" value="Genomic_DNA"/>
</dbReference>
<feature type="compositionally biased region" description="Basic and acidic residues" evidence="2">
    <location>
        <begin position="182"/>
        <end position="198"/>
    </location>
</feature>
<evidence type="ECO:0000256" key="1">
    <source>
        <dbReference type="SAM" id="Coils"/>
    </source>
</evidence>
<protein>
    <submittedName>
        <fullName evidence="3">Uncharacterized protein</fullName>
    </submittedName>
</protein>
<feature type="compositionally biased region" description="Basic and acidic residues" evidence="2">
    <location>
        <begin position="219"/>
        <end position="237"/>
    </location>
</feature>
<evidence type="ECO:0000256" key="2">
    <source>
        <dbReference type="SAM" id="MobiDB-lite"/>
    </source>
</evidence>
<evidence type="ECO:0000313" key="3">
    <source>
        <dbReference type="EMBL" id="KAL3735169.1"/>
    </source>
</evidence>
<dbReference type="Proteomes" id="UP001634007">
    <property type="component" value="Unassembled WGS sequence"/>
</dbReference>
<proteinExistence type="predicted"/>
<gene>
    <name evidence="3" type="ORF">ACJRO7_024329</name>
</gene>
<accession>A0ABD3K544</accession>
<evidence type="ECO:0000313" key="4">
    <source>
        <dbReference type="Proteomes" id="UP001634007"/>
    </source>
</evidence>
<feature type="region of interest" description="Disordered" evidence="2">
    <location>
        <begin position="29"/>
        <end position="71"/>
    </location>
</feature>
<dbReference type="PANTHER" id="PTHR33448:SF3">
    <property type="entry name" value="OS09G0370000 PROTEIN"/>
    <property type="match status" value="1"/>
</dbReference>
<organism evidence="3 4">
    <name type="scientific">Eucalyptus globulus</name>
    <name type="common">Tasmanian blue gum</name>
    <dbReference type="NCBI Taxonomy" id="34317"/>
    <lineage>
        <taxon>Eukaryota</taxon>
        <taxon>Viridiplantae</taxon>
        <taxon>Streptophyta</taxon>
        <taxon>Embryophyta</taxon>
        <taxon>Tracheophyta</taxon>
        <taxon>Spermatophyta</taxon>
        <taxon>Magnoliopsida</taxon>
        <taxon>eudicotyledons</taxon>
        <taxon>Gunneridae</taxon>
        <taxon>Pentapetalae</taxon>
        <taxon>rosids</taxon>
        <taxon>malvids</taxon>
        <taxon>Myrtales</taxon>
        <taxon>Myrtaceae</taxon>
        <taxon>Myrtoideae</taxon>
        <taxon>Eucalypteae</taxon>
        <taxon>Eucalyptus</taxon>
    </lineage>
</organism>
<feature type="region of interest" description="Disordered" evidence="2">
    <location>
        <begin position="172"/>
        <end position="198"/>
    </location>
</feature>
<keyword evidence="1" id="KW-0175">Coiled coil</keyword>
<name>A0ABD3K544_EUCGL</name>
<feature type="region of interest" description="Disordered" evidence="2">
    <location>
        <begin position="219"/>
        <end position="246"/>
    </location>
</feature>
<dbReference type="AlphaFoldDB" id="A0ABD3K544"/>
<sequence length="353" mass="40438">MRRRDAIKLGAPSADFLVCFPPRTHLKLLPKPVSSPARHSEPNKLHPHSHPHQQPPRHRHRRSKSFSKGAQASPVLWVKTKQIGPVTSEPTSPKVTCAGQIKVKTKTGACKSWQSVMAEIERIHNNDKRKKRPTWGEALGFNKDIMQFLTCLKNIKFNFRCFGSFPDAQITSDEEDEEDNECRDHDNNSVAIDRNDNNETSRPVFSKWFMVLQEGNTKIKDLSKQDRKEKGRSRDDGSLDAPVAPPPNALLLMRCRSAPAKAWLVEGEEQEQGEICGDNEIEQEVNRKLETKKNLQFLMDEAKREEEEERKQKESFMMRYDADYYNISTDIAKETWVSGGLRDALLRSRSSKS</sequence>
<comment type="caution">
    <text evidence="3">The sequence shown here is derived from an EMBL/GenBank/DDBJ whole genome shotgun (WGS) entry which is preliminary data.</text>
</comment>
<reference evidence="3 4" key="1">
    <citation type="submission" date="2024-11" db="EMBL/GenBank/DDBJ databases">
        <title>Chromosome-level genome assembly of Eucalyptus globulus Labill. provides insights into its genome evolution.</title>
        <authorList>
            <person name="Li X."/>
        </authorList>
    </citation>
    <scope>NUCLEOTIDE SEQUENCE [LARGE SCALE GENOMIC DNA]</scope>
    <source>
        <strain evidence="3">CL2024</strain>
        <tissue evidence="3">Fresh tender leaves</tissue>
    </source>
</reference>
<feature type="coiled-coil region" evidence="1">
    <location>
        <begin position="281"/>
        <end position="319"/>
    </location>
</feature>
<dbReference type="PANTHER" id="PTHR33448">
    <property type="entry name" value="CHLOROPLAST PROTEIN HCF243-RELATED"/>
    <property type="match status" value="1"/>
</dbReference>
<feature type="compositionally biased region" description="Acidic residues" evidence="2">
    <location>
        <begin position="172"/>
        <end position="181"/>
    </location>
</feature>
<keyword evidence="4" id="KW-1185">Reference proteome</keyword>